<dbReference type="EMBL" id="UINC01195342">
    <property type="protein sequence ID" value="SVE11861.1"/>
    <property type="molecule type" value="Genomic_DNA"/>
</dbReference>
<protein>
    <submittedName>
        <fullName evidence="1">Uncharacterized protein</fullName>
    </submittedName>
</protein>
<name>A0A383AW82_9ZZZZ</name>
<proteinExistence type="predicted"/>
<evidence type="ECO:0000313" key="1">
    <source>
        <dbReference type="EMBL" id="SVE11861.1"/>
    </source>
</evidence>
<sequence length="27" mass="3078">MMSQHPVSTMLLILVLTQDSMIQEEDS</sequence>
<accession>A0A383AW82</accession>
<organism evidence="1">
    <name type="scientific">marine metagenome</name>
    <dbReference type="NCBI Taxonomy" id="408172"/>
    <lineage>
        <taxon>unclassified sequences</taxon>
        <taxon>metagenomes</taxon>
        <taxon>ecological metagenomes</taxon>
    </lineage>
</organism>
<gene>
    <name evidence="1" type="ORF">METZ01_LOCUS464715</name>
</gene>
<dbReference type="AlphaFoldDB" id="A0A383AW82"/>
<reference evidence="1" key="1">
    <citation type="submission" date="2018-05" db="EMBL/GenBank/DDBJ databases">
        <authorList>
            <person name="Lanie J.A."/>
            <person name="Ng W.-L."/>
            <person name="Kazmierczak K.M."/>
            <person name="Andrzejewski T.M."/>
            <person name="Davidsen T.M."/>
            <person name="Wayne K.J."/>
            <person name="Tettelin H."/>
            <person name="Glass J.I."/>
            <person name="Rusch D."/>
            <person name="Podicherti R."/>
            <person name="Tsui H.-C.T."/>
            <person name="Winkler M.E."/>
        </authorList>
    </citation>
    <scope>NUCLEOTIDE SEQUENCE</scope>
</reference>